<evidence type="ECO:0000256" key="2">
    <source>
        <dbReference type="SAM" id="SignalP"/>
    </source>
</evidence>
<feature type="region of interest" description="Disordered" evidence="1">
    <location>
        <begin position="51"/>
        <end position="97"/>
    </location>
</feature>
<name>A0A848H317_9BURK</name>
<evidence type="ECO:0000313" key="4">
    <source>
        <dbReference type="Proteomes" id="UP000541185"/>
    </source>
</evidence>
<dbReference type="RefSeq" id="WP_169416413.1">
    <property type="nucleotide sequence ID" value="NZ_JABBFX010000001.1"/>
</dbReference>
<keyword evidence="2" id="KW-0732">Signal</keyword>
<feature type="signal peptide" evidence="2">
    <location>
        <begin position="1"/>
        <end position="21"/>
    </location>
</feature>
<evidence type="ECO:0000256" key="1">
    <source>
        <dbReference type="SAM" id="MobiDB-lite"/>
    </source>
</evidence>
<gene>
    <name evidence="3" type="ORF">HHL11_00405</name>
</gene>
<dbReference type="AlphaFoldDB" id="A0A848H317"/>
<feature type="compositionally biased region" description="Pro residues" evidence="1">
    <location>
        <begin position="76"/>
        <end position="90"/>
    </location>
</feature>
<proteinExistence type="predicted"/>
<dbReference type="SUPFAM" id="SSF56935">
    <property type="entry name" value="Porins"/>
    <property type="match status" value="1"/>
</dbReference>
<reference evidence="3 4" key="1">
    <citation type="submission" date="2020-04" db="EMBL/GenBank/DDBJ databases">
        <title>Ramlibacter sp. G-1-2-2 isolated from soil.</title>
        <authorList>
            <person name="Dahal R.H."/>
        </authorList>
    </citation>
    <scope>NUCLEOTIDE SEQUENCE [LARGE SCALE GENOMIC DNA]</scope>
    <source>
        <strain evidence="3 4">G-1-2-2</strain>
    </source>
</reference>
<dbReference type="Proteomes" id="UP000541185">
    <property type="component" value="Unassembled WGS sequence"/>
</dbReference>
<evidence type="ECO:0000313" key="3">
    <source>
        <dbReference type="EMBL" id="NML42188.1"/>
    </source>
</evidence>
<comment type="caution">
    <text evidence="3">The sequence shown here is derived from an EMBL/GenBank/DDBJ whole genome shotgun (WGS) entry which is preliminary data.</text>
</comment>
<feature type="compositionally biased region" description="Low complexity" evidence="1">
    <location>
        <begin position="61"/>
        <end position="75"/>
    </location>
</feature>
<organism evidence="3 4">
    <name type="scientific">Ramlibacter agri</name>
    <dbReference type="NCBI Taxonomy" id="2728837"/>
    <lineage>
        <taxon>Bacteria</taxon>
        <taxon>Pseudomonadati</taxon>
        <taxon>Pseudomonadota</taxon>
        <taxon>Betaproteobacteria</taxon>
        <taxon>Burkholderiales</taxon>
        <taxon>Comamonadaceae</taxon>
        <taxon>Ramlibacter</taxon>
    </lineage>
</organism>
<accession>A0A848H317</accession>
<sequence length="469" mass="50518">MDSSWRSAGLVLCLAAGSAVAQPASDTQSLRREIDAMKADYEQRIKALEQRLQAAEDAQKAQPPTAAPATAAAPGAPLPPTAIAPPPQPVPSAQASTQSLLETSLILSGQYTRTSRDPADYRIRGFSLPPDAQIGPGTRGFSLAESELALTANIDPWFRGQANIAFEPDNSVSIEEAYVQTTSLGNGLTLKAGRFFSSVGYLNSQHAHTWDFADAPLAYQAMLGTQFNDDGLQVAWLAPTDQFFEIRGELGRGRSYPGTDSNRNGAGMSAISAHTGGDIGESQSWRAGLSYLNAKATNQDLSAFDPVGNPITNSFSGSTNVWIADAVWKWAPNGNATRTNFKLQGEYLHATRDGSLVADTTGAASSGSYRQAQSGWYLQGVYQFMPRWRVGLRTERLGYGTPDYGANAGLVGLDSGSPSKQTLMVDWNPSEFSRWRVQVAQDRARPGNPDWQWTLQYQMSLGVHGAHSY</sequence>
<protein>
    <submittedName>
        <fullName evidence="3">Carbohydrate porin</fullName>
    </submittedName>
</protein>
<dbReference type="InterPro" id="IPR023614">
    <property type="entry name" value="Porin_dom_sf"/>
</dbReference>
<dbReference type="Gene3D" id="2.40.160.10">
    <property type="entry name" value="Porin"/>
    <property type="match status" value="1"/>
</dbReference>
<feature type="chain" id="PRO_5032922376" evidence="2">
    <location>
        <begin position="22"/>
        <end position="469"/>
    </location>
</feature>
<keyword evidence="4" id="KW-1185">Reference proteome</keyword>
<dbReference type="EMBL" id="JABBFX010000001">
    <property type="protein sequence ID" value="NML42188.1"/>
    <property type="molecule type" value="Genomic_DNA"/>
</dbReference>